<keyword evidence="1" id="KW-0812">Transmembrane</keyword>
<name>A0A388TB82_TERA1</name>
<dbReference type="Proteomes" id="UP000269352">
    <property type="component" value="Unassembled WGS sequence"/>
</dbReference>
<reference evidence="2 3" key="1">
    <citation type="journal article" date="2019" name="ISME J.">
        <title>Genome analyses of uncultured TG2/ZB3 bacteria in 'Margulisbacteria' specifically attached to ectosymbiotic spirochetes of protists in the termite gut.</title>
        <authorList>
            <person name="Utami Y.D."/>
            <person name="Kuwahara H."/>
            <person name="Igai K."/>
            <person name="Murakami T."/>
            <person name="Sugaya K."/>
            <person name="Morikawa T."/>
            <person name="Nagura Y."/>
            <person name="Yuki M."/>
            <person name="Deevong P."/>
            <person name="Inoue T."/>
            <person name="Kihara K."/>
            <person name="Lo N."/>
            <person name="Yamada A."/>
            <person name="Ohkuma M."/>
            <person name="Hongoh Y."/>
        </authorList>
    </citation>
    <scope>NUCLEOTIDE SEQUENCE [LARGE SCALE GENOMIC DNA]</scope>
    <source>
        <strain evidence="2">NkOx7-01</strain>
    </source>
</reference>
<keyword evidence="3" id="KW-1185">Reference proteome</keyword>
<proteinExistence type="predicted"/>
<evidence type="ECO:0000313" key="3">
    <source>
        <dbReference type="Proteomes" id="UP000269352"/>
    </source>
</evidence>
<keyword evidence="1" id="KW-0472">Membrane</keyword>
<organism evidence="2 3">
    <name type="scientific">Termititenax aidoneus</name>
    <dbReference type="NCBI Taxonomy" id="2218524"/>
    <lineage>
        <taxon>Bacteria</taxon>
        <taxon>Bacillati</taxon>
        <taxon>Candidatus Margulisiibacteriota</taxon>
        <taxon>Candidatus Termititenacia</taxon>
        <taxon>Candidatus Termititenacales</taxon>
        <taxon>Candidatus Termititenacaceae</taxon>
        <taxon>Candidatus Termititenax</taxon>
    </lineage>
</organism>
<evidence type="ECO:0000256" key="1">
    <source>
        <dbReference type="SAM" id="Phobius"/>
    </source>
</evidence>
<protein>
    <submittedName>
        <fullName evidence="2">Uncharacterized protein</fullName>
    </submittedName>
</protein>
<keyword evidence="1" id="KW-1133">Transmembrane helix</keyword>
<gene>
    <name evidence="2" type="ORF">NO1_1287</name>
</gene>
<comment type="caution">
    <text evidence="2">The sequence shown here is derived from an EMBL/GenBank/DDBJ whole genome shotgun (WGS) entry which is preliminary data.</text>
</comment>
<evidence type="ECO:0000313" key="2">
    <source>
        <dbReference type="EMBL" id="GBR74052.1"/>
    </source>
</evidence>
<dbReference type="EMBL" id="BGZN01000027">
    <property type="protein sequence ID" value="GBR74052.1"/>
    <property type="molecule type" value="Genomic_DNA"/>
</dbReference>
<accession>A0A388TB82</accession>
<sequence length="90" mass="9829">MADKLDGGLDHKDRGLTGWLKDFAKYADDDGLLKAIIWTIGGGAFFVALMLETAAYWFSARDGLCLTAYVGALGWTLKLKKEAEAAEDKQ</sequence>
<feature type="transmembrane region" description="Helical" evidence="1">
    <location>
        <begin position="35"/>
        <end position="58"/>
    </location>
</feature>
<dbReference type="AlphaFoldDB" id="A0A388TB82"/>